<feature type="domain" description="CBS" evidence="11">
    <location>
        <begin position="215"/>
        <end position="276"/>
    </location>
</feature>
<dbReference type="SUPFAM" id="SSF51206">
    <property type="entry name" value="cAMP-binding domain-like"/>
    <property type="match status" value="1"/>
</dbReference>
<keyword evidence="14" id="KW-1185">Reference proteome</keyword>
<feature type="transmembrane region" description="Helical" evidence="9">
    <location>
        <begin position="73"/>
        <end position="95"/>
    </location>
</feature>
<name>A0ABR2YQZ7_9CHLO</name>
<evidence type="ECO:0000256" key="6">
    <source>
        <dbReference type="PROSITE-ProRule" id="PRU00703"/>
    </source>
</evidence>
<dbReference type="PANTHER" id="PTHR12064">
    <property type="entry name" value="METAL TRANSPORTER CNNM"/>
    <property type="match status" value="1"/>
</dbReference>
<dbReference type="InterPro" id="IPR044751">
    <property type="entry name" value="Ion_transp-like_CBS"/>
</dbReference>
<evidence type="ECO:0000256" key="2">
    <source>
        <dbReference type="ARBA" id="ARBA00022692"/>
    </source>
</evidence>
<evidence type="ECO:0000313" key="14">
    <source>
        <dbReference type="Proteomes" id="UP001491310"/>
    </source>
</evidence>
<proteinExistence type="predicted"/>
<dbReference type="InterPro" id="IPR014710">
    <property type="entry name" value="RmlC-like_jellyroll"/>
</dbReference>
<dbReference type="EMBL" id="JALJOT010000006">
    <property type="protein sequence ID" value="KAK9909389.1"/>
    <property type="molecule type" value="Genomic_DNA"/>
</dbReference>
<evidence type="ECO:0000256" key="7">
    <source>
        <dbReference type="PROSITE-ProRule" id="PRU01193"/>
    </source>
</evidence>
<dbReference type="Gene3D" id="2.60.120.10">
    <property type="entry name" value="Jelly Rolls"/>
    <property type="match status" value="1"/>
</dbReference>
<dbReference type="InterPro" id="IPR018490">
    <property type="entry name" value="cNMP-bd_dom_sf"/>
</dbReference>
<evidence type="ECO:0008006" key="15">
    <source>
        <dbReference type="Google" id="ProtNLM"/>
    </source>
</evidence>
<dbReference type="PANTHER" id="PTHR12064:SF94">
    <property type="entry name" value="UNEXTENDED PROTEIN"/>
    <property type="match status" value="1"/>
</dbReference>
<evidence type="ECO:0000256" key="8">
    <source>
        <dbReference type="SAM" id="MobiDB-lite"/>
    </source>
</evidence>
<dbReference type="InterPro" id="IPR046342">
    <property type="entry name" value="CBS_dom_sf"/>
</dbReference>
<dbReference type="SUPFAM" id="SSF54631">
    <property type="entry name" value="CBS-domain pair"/>
    <property type="match status" value="1"/>
</dbReference>
<evidence type="ECO:0000259" key="12">
    <source>
        <dbReference type="PROSITE" id="PS51846"/>
    </source>
</evidence>
<organism evidence="13 14">
    <name type="scientific">Coccomyxa subellipsoidea</name>
    <dbReference type="NCBI Taxonomy" id="248742"/>
    <lineage>
        <taxon>Eukaryota</taxon>
        <taxon>Viridiplantae</taxon>
        <taxon>Chlorophyta</taxon>
        <taxon>core chlorophytes</taxon>
        <taxon>Trebouxiophyceae</taxon>
        <taxon>Trebouxiophyceae incertae sedis</taxon>
        <taxon>Coccomyxaceae</taxon>
        <taxon>Coccomyxa</taxon>
    </lineage>
</organism>
<feature type="transmembrane region" description="Helical" evidence="9">
    <location>
        <begin position="135"/>
        <end position="156"/>
    </location>
</feature>
<gene>
    <name evidence="13" type="ORF">WJX75_001507</name>
</gene>
<comment type="caution">
    <text evidence="13">The sequence shown here is derived from an EMBL/GenBank/DDBJ whole genome shotgun (WGS) entry which is preliminary data.</text>
</comment>
<feature type="transmembrane region" description="Helical" evidence="9">
    <location>
        <begin position="12"/>
        <end position="33"/>
    </location>
</feature>
<protein>
    <recommendedName>
        <fullName evidence="15">DUF21-domain-containing protein</fullName>
    </recommendedName>
</protein>
<dbReference type="InterPro" id="IPR000644">
    <property type="entry name" value="CBS_dom"/>
</dbReference>
<dbReference type="Gene3D" id="3.10.580.10">
    <property type="entry name" value="CBS-domain"/>
    <property type="match status" value="1"/>
</dbReference>
<dbReference type="CDD" id="cd04590">
    <property type="entry name" value="CBS_pair_CorC_HlyC_assoc"/>
    <property type="match status" value="1"/>
</dbReference>
<feature type="domain" description="Cyclic nucleotide-binding" evidence="10">
    <location>
        <begin position="477"/>
        <end position="550"/>
    </location>
</feature>
<sequence>MADGSPALFSGIPLWADILLSGALVTISAYFAGTTLGVISLDKISLQIVAEASDDPNERRHARAILPVRSRGNWLLCTLLIGNTIANSFLSILLAGYTSGVLGLILSTALIVIFAEIIPQALCSRNGLLFGAKTIWIIRGAMVLLAPVAWPLSFILDKVLGHEVGNIYTRSELKHLIQIHVENPQHQEESGLTVEDHQLLSGALDYKDKRVKDVMTPMNKVYMIEAGVRLNFEHMLEIYRSGYTRIPVYDKDPQNIIGILYTKDLILVDPDDELEIRTLVTFQGKHTVQYILDITPLNEVFKLFKTNRTHMMLACALDSTAQVPGNILSVRSQQNFLTKGAKHMTGVITLEDVLEEVIQDEIIDETDNFESNEQSIPVVRRPGRDRPDVSAYLALFEHKIRDQNKLSPAEVQAVSAFLLTAIPEFAIFASVDTVLKSLVRQAEMIDTEGSDSDDDGMGEAHSRSLDNASLSGNEQLLYTRGEASPHFTLVLQGRVDVYAGSERFLSELGPWSVLGQKALAAEEYVPDFDARATGGCRMLRIHKEAYQAALRMGKTDQIVGVRAMRQLTQANVWE</sequence>
<evidence type="ECO:0000256" key="5">
    <source>
        <dbReference type="ARBA" id="ARBA00023136"/>
    </source>
</evidence>
<comment type="subcellular location">
    <subcellularLocation>
        <location evidence="1">Membrane</location>
        <topology evidence="1">Multi-pass membrane protein</topology>
    </subcellularLocation>
</comment>
<evidence type="ECO:0000256" key="3">
    <source>
        <dbReference type="ARBA" id="ARBA00022737"/>
    </source>
</evidence>
<evidence type="ECO:0000256" key="4">
    <source>
        <dbReference type="ARBA" id="ARBA00022989"/>
    </source>
</evidence>
<keyword evidence="2 7" id="KW-0812">Transmembrane</keyword>
<feature type="region of interest" description="Disordered" evidence="8">
    <location>
        <begin position="446"/>
        <end position="465"/>
    </location>
</feature>
<evidence type="ECO:0000259" key="10">
    <source>
        <dbReference type="PROSITE" id="PS50042"/>
    </source>
</evidence>
<dbReference type="Pfam" id="PF01595">
    <property type="entry name" value="CNNM"/>
    <property type="match status" value="1"/>
</dbReference>
<evidence type="ECO:0000259" key="11">
    <source>
        <dbReference type="PROSITE" id="PS51371"/>
    </source>
</evidence>
<accession>A0ABR2YQZ7</accession>
<dbReference type="InterPro" id="IPR000595">
    <property type="entry name" value="cNMP-bd_dom"/>
</dbReference>
<reference evidence="13 14" key="1">
    <citation type="journal article" date="2024" name="Nat. Commun.">
        <title>Phylogenomics reveals the evolutionary origins of lichenization in chlorophyte algae.</title>
        <authorList>
            <person name="Puginier C."/>
            <person name="Libourel C."/>
            <person name="Otte J."/>
            <person name="Skaloud P."/>
            <person name="Haon M."/>
            <person name="Grisel S."/>
            <person name="Petersen M."/>
            <person name="Berrin J.G."/>
            <person name="Delaux P.M."/>
            <person name="Dal Grande F."/>
            <person name="Keller J."/>
        </authorList>
    </citation>
    <scope>NUCLEOTIDE SEQUENCE [LARGE SCALE GENOMIC DNA]</scope>
    <source>
        <strain evidence="13 14">SAG 216-7</strain>
    </source>
</reference>
<dbReference type="PROSITE" id="PS51371">
    <property type="entry name" value="CBS"/>
    <property type="match status" value="1"/>
</dbReference>
<keyword evidence="3" id="KW-0677">Repeat</keyword>
<dbReference type="Proteomes" id="UP001491310">
    <property type="component" value="Unassembled WGS sequence"/>
</dbReference>
<keyword evidence="4 7" id="KW-1133">Transmembrane helix</keyword>
<dbReference type="PROSITE" id="PS50042">
    <property type="entry name" value="CNMP_BINDING_3"/>
    <property type="match status" value="1"/>
</dbReference>
<dbReference type="PROSITE" id="PS51846">
    <property type="entry name" value="CNNM"/>
    <property type="match status" value="1"/>
</dbReference>
<keyword evidence="5 7" id="KW-0472">Membrane</keyword>
<feature type="compositionally biased region" description="Acidic residues" evidence="8">
    <location>
        <begin position="446"/>
        <end position="457"/>
    </location>
</feature>
<dbReference type="Pfam" id="PF25562">
    <property type="entry name" value="CNBH_CNNM2_C"/>
    <property type="match status" value="1"/>
</dbReference>
<keyword evidence="6" id="KW-0129">CBS domain</keyword>
<evidence type="ECO:0000313" key="13">
    <source>
        <dbReference type="EMBL" id="KAK9909389.1"/>
    </source>
</evidence>
<feature type="transmembrane region" description="Helical" evidence="9">
    <location>
        <begin position="101"/>
        <end position="123"/>
    </location>
</feature>
<evidence type="ECO:0000256" key="9">
    <source>
        <dbReference type="SAM" id="Phobius"/>
    </source>
</evidence>
<dbReference type="CDD" id="cd00038">
    <property type="entry name" value="CAP_ED"/>
    <property type="match status" value="1"/>
</dbReference>
<dbReference type="InterPro" id="IPR045095">
    <property type="entry name" value="ACDP"/>
</dbReference>
<feature type="domain" description="CNNM transmembrane" evidence="12">
    <location>
        <begin position="10"/>
        <end position="197"/>
    </location>
</feature>
<dbReference type="InterPro" id="IPR002550">
    <property type="entry name" value="CNNM"/>
</dbReference>
<evidence type="ECO:0000256" key="1">
    <source>
        <dbReference type="ARBA" id="ARBA00004141"/>
    </source>
</evidence>